<feature type="compositionally biased region" description="Basic residues" evidence="1">
    <location>
        <begin position="126"/>
        <end position="140"/>
    </location>
</feature>
<dbReference type="EMBL" id="BNAW01000007">
    <property type="protein sequence ID" value="GHG07296.1"/>
    <property type="molecule type" value="Genomic_DNA"/>
</dbReference>
<evidence type="ECO:0000256" key="1">
    <source>
        <dbReference type="SAM" id="MobiDB-lite"/>
    </source>
</evidence>
<feature type="region of interest" description="Disordered" evidence="1">
    <location>
        <begin position="1"/>
        <end position="286"/>
    </location>
</feature>
<evidence type="ECO:0000313" key="2">
    <source>
        <dbReference type="EMBL" id="GHG07296.1"/>
    </source>
</evidence>
<feature type="compositionally biased region" description="Low complexity" evidence="1">
    <location>
        <begin position="261"/>
        <end position="276"/>
    </location>
</feature>
<feature type="compositionally biased region" description="Polar residues" evidence="1">
    <location>
        <begin position="277"/>
        <end position="286"/>
    </location>
</feature>
<organism evidence="2 3">
    <name type="scientific">Amycolatopsis bullii</name>
    <dbReference type="NCBI Taxonomy" id="941987"/>
    <lineage>
        <taxon>Bacteria</taxon>
        <taxon>Bacillati</taxon>
        <taxon>Actinomycetota</taxon>
        <taxon>Actinomycetes</taxon>
        <taxon>Pseudonocardiales</taxon>
        <taxon>Pseudonocardiaceae</taxon>
        <taxon>Amycolatopsis</taxon>
    </lineage>
</organism>
<dbReference type="Proteomes" id="UP000649955">
    <property type="component" value="Unassembled WGS sequence"/>
</dbReference>
<proteinExistence type="predicted"/>
<keyword evidence="3" id="KW-1185">Reference proteome</keyword>
<reference evidence="3" key="1">
    <citation type="journal article" date="2019" name="Int. J. Syst. Evol. Microbiol.">
        <title>The Global Catalogue of Microorganisms (GCM) 10K type strain sequencing project: providing services to taxonomists for standard genome sequencing and annotation.</title>
        <authorList>
            <consortium name="The Broad Institute Genomics Platform"/>
            <consortium name="The Broad Institute Genome Sequencing Center for Infectious Disease"/>
            <person name="Wu L."/>
            <person name="Ma J."/>
        </authorList>
    </citation>
    <scope>NUCLEOTIDE SEQUENCE [LARGE SCALE GENOMIC DNA]</scope>
    <source>
        <strain evidence="3">CGMCC 4.7680</strain>
    </source>
</reference>
<protein>
    <submittedName>
        <fullName evidence="2">Uncharacterized protein</fullName>
    </submittedName>
</protein>
<feature type="compositionally biased region" description="Basic residues" evidence="1">
    <location>
        <begin position="175"/>
        <end position="184"/>
    </location>
</feature>
<feature type="compositionally biased region" description="Low complexity" evidence="1">
    <location>
        <begin position="58"/>
        <end position="78"/>
    </location>
</feature>
<evidence type="ECO:0000313" key="3">
    <source>
        <dbReference type="Proteomes" id="UP000649955"/>
    </source>
</evidence>
<feature type="compositionally biased region" description="Low complexity" evidence="1">
    <location>
        <begin position="153"/>
        <end position="172"/>
    </location>
</feature>
<accession>A0ABQ3K7X9</accession>
<name>A0ABQ3K7X9_9PSEU</name>
<gene>
    <name evidence="2" type="ORF">GCM10017567_24740</name>
</gene>
<feature type="compositionally biased region" description="Low complexity" evidence="1">
    <location>
        <begin position="29"/>
        <end position="40"/>
    </location>
</feature>
<feature type="compositionally biased region" description="Polar residues" evidence="1">
    <location>
        <begin position="81"/>
        <end position="106"/>
    </location>
</feature>
<sequence>MLDVSARAIPRPEPTSAPPSHHGDVSPPAAGMARDAAAKANPAVRTRVLPNRSSSRGATTLPTADAPSTSSSRSAAATGERPTTTCRYWASSRPSPTRVLITSSTPAAAPGTPGRLNSVRSSRGASARRWRRTNSPRRTHPAAPAAKPPPDGPTAKARPSTPPAASTALGASHGSRPRGLRGSHRSAATTAARITGGLTRNVARQPHPWTSRPPRTGPNTDPVPAMPLHTAIAVRRRRRSGNSSRSSAIVTGMISAPPTPRAARAASRAGTPGASAQASEATPNTA</sequence>
<comment type="caution">
    <text evidence="2">The sequence shown here is derived from an EMBL/GenBank/DDBJ whole genome shotgun (WGS) entry which is preliminary data.</text>
</comment>